<reference evidence="1 2" key="1">
    <citation type="submission" date="2017-12" db="EMBL/GenBank/DDBJ databases">
        <title>Comparative genomics of Botrytis spp.</title>
        <authorList>
            <person name="Valero-Jimenez C.A."/>
            <person name="Tapia P."/>
            <person name="Veloso J."/>
            <person name="Silva-Moreno E."/>
            <person name="Staats M."/>
            <person name="Valdes J.H."/>
            <person name="Van Kan J.A.L."/>
        </authorList>
    </citation>
    <scope>NUCLEOTIDE SEQUENCE [LARGE SCALE GENOMIC DNA]</scope>
    <source>
        <strain evidence="1 2">MUCL11595</strain>
    </source>
</reference>
<evidence type="ECO:0000313" key="2">
    <source>
        <dbReference type="Proteomes" id="UP000297527"/>
    </source>
</evidence>
<gene>
    <name evidence="1" type="ORF">BCON_0214g00160</name>
</gene>
<dbReference type="EMBL" id="PQXN01000213">
    <property type="protein sequence ID" value="TGO49300.1"/>
    <property type="molecule type" value="Genomic_DNA"/>
</dbReference>
<dbReference type="OrthoDB" id="3465870at2759"/>
<sequence length="135" mass="15959">MPTPYYARPRRPRFFRLYVYFGKEAAGGYEHLWAARWWTYTAISYGSFVERCTRSLMENHPNTILRDFRLILNVMTETYDKITPTNIQAVMRELQSTRGRRMIFPVYIKRHPSVTRVPDLEATSIAEATSFIQQA</sequence>
<name>A0A4Z1HRB9_9HELO</name>
<evidence type="ECO:0000313" key="1">
    <source>
        <dbReference type="EMBL" id="TGO49300.1"/>
    </source>
</evidence>
<comment type="caution">
    <text evidence="1">The sequence shown here is derived from an EMBL/GenBank/DDBJ whole genome shotgun (WGS) entry which is preliminary data.</text>
</comment>
<dbReference type="Proteomes" id="UP000297527">
    <property type="component" value="Unassembled WGS sequence"/>
</dbReference>
<accession>A0A4Z1HRB9</accession>
<keyword evidence="2" id="KW-1185">Reference proteome</keyword>
<organism evidence="1 2">
    <name type="scientific">Botryotinia convoluta</name>
    <dbReference type="NCBI Taxonomy" id="54673"/>
    <lineage>
        <taxon>Eukaryota</taxon>
        <taxon>Fungi</taxon>
        <taxon>Dikarya</taxon>
        <taxon>Ascomycota</taxon>
        <taxon>Pezizomycotina</taxon>
        <taxon>Leotiomycetes</taxon>
        <taxon>Helotiales</taxon>
        <taxon>Sclerotiniaceae</taxon>
        <taxon>Botryotinia</taxon>
    </lineage>
</organism>
<proteinExistence type="predicted"/>
<protein>
    <submittedName>
        <fullName evidence="1">Uncharacterized protein</fullName>
    </submittedName>
</protein>
<dbReference type="AlphaFoldDB" id="A0A4Z1HRB9"/>